<dbReference type="Pfam" id="PF11905">
    <property type="entry name" value="DUF3425"/>
    <property type="match status" value="1"/>
</dbReference>
<dbReference type="AlphaFoldDB" id="A0AA40EN95"/>
<proteinExistence type="predicted"/>
<comment type="caution">
    <text evidence="1">The sequence shown here is derived from an EMBL/GenBank/DDBJ whole genome shotgun (WGS) entry which is preliminary data.</text>
</comment>
<dbReference type="InterPro" id="IPR021833">
    <property type="entry name" value="DUF3425"/>
</dbReference>
<sequence length="196" mass="21917">MPSPSAFSDFIPSSIAEFMPVPATCIPSSSRASVQTTPTDLYNAHFPWSPPAFPDTFPLSTFRAADRSWIPLAQYNSLRAYLTDVVVSVFLIPLNIDRTSLRPTPLQKSVPHDSWIDSIPFPKLRDNLIMHQDVYDTTEFYNDIVSGGSQGYQDDEADMVLCDSGGEEGWELSEGFVRKWSPLLEGCEILVRITHV</sequence>
<accession>A0AA40EN95</accession>
<dbReference type="Proteomes" id="UP001172159">
    <property type="component" value="Unassembled WGS sequence"/>
</dbReference>
<dbReference type="PANTHER" id="PTHR38116:SF5">
    <property type="entry name" value="BZIP DOMAIN-CONTAINING PROTEIN"/>
    <property type="match status" value="1"/>
</dbReference>
<organism evidence="1 2">
    <name type="scientific">Apiosordaria backusii</name>
    <dbReference type="NCBI Taxonomy" id="314023"/>
    <lineage>
        <taxon>Eukaryota</taxon>
        <taxon>Fungi</taxon>
        <taxon>Dikarya</taxon>
        <taxon>Ascomycota</taxon>
        <taxon>Pezizomycotina</taxon>
        <taxon>Sordariomycetes</taxon>
        <taxon>Sordariomycetidae</taxon>
        <taxon>Sordariales</taxon>
        <taxon>Lasiosphaeriaceae</taxon>
        <taxon>Apiosordaria</taxon>
    </lineage>
</organism>
<evidence type="ECO:0000313" key="1">
    <source>
        <dbReference type="EMBL" id="KAK0742458.1"/>
    </source>
</evidence>
<dbReference type="PANTHER" id="PTHR38116">
    <property type="entry name" value="CHROMOSOME 7, WHOLE GENOME SHOTGUN SEQUENCE"/>
    <property type="match status" value="1"/>
</dbReference>
<evidence type="ECO:0000313" key="2">
    <source>
        <dbReference type="Proteomes" id="UP001172159"/>
    </source>
</evidence>
<dbReference type="EMBL" id="JAUKTV010000003">
    <property type="protein sequence ID" value="KAK0742458.1"/>
    <property type="molecule type" value="Genomic_DNA"/>
</dbReference>
<reference evidence="1" key="1">
    <citation type="submission" date="2023-06" db="EMBL/GenBank/DDBJ databases">
        <title>Genome-scale phylogeny and comparative genomics of the fungal order Sordariales.</title>
        <authorList>
            <consortium name="Lawrence Berkeley National Laboratory"/>
            <person name="Hensen N."/>
            <person name="Bonometti L."/>
            <person name="Westerberg I."/>
            <person name="Brannstrom I.O."/>
            <person name="Guillou S."/>
            <person name="Cros-Aarteil S."/>
            <person name="Calhoun S."/>
            <person name="Haridas S."/>
            <person name="Kuo A."/>
            <person name="Mondo S."/>
            <person name="Pangilinan J."/>
            <person name="Riley R."/>
            <person name="Labutti K."/>
            <person name="Andreopoulos B."/>
            <person name="Lipzen A."/>
            <person name="Chen C."/>
            <person name="Yanf M."/>
            <person name="Daum C."/>
            <person name="Ng V."/>
            <person name="Clum A."/>
            <person name="Steindorff A."/>
            <person name="Ohm R."/>
            <person name="Martin F."/>
            <person name="Silar P."/>
            <person name="Natvig D."/>
            <person name="Lalanne C."/>
            <person name="Gautier V."/>
            <person name="Ament-Velasquez S.L."/>
            <person name="Kruys A."/>
            <person name="Hutchinson M.I."/>
            <person name="Powell A.J."/>
            <person name="Barry K."/>
            <person name="Miller A.N."/>
            <person name="Grigoriev I.V."/>
            <person name="Debuchy R."/>
            <person name="Gladieux P."/>
            <person name="Thoren M.H."/>
            <person name="Johannesson H."/>
        </authorList>
    </citation>
    <scope>NUCLEOTIDE SEQUENCE</scope>
    <source>
        <strain evidence="1">CBS 540.89</strain>
    </source>
</reference>
<keyword evidence="2" id="KW-1185">Reference proteome</keyword>
<protein>
    <submittedName>
        <fullName evidence="1">Uncharacterized protein</fullName>
    </submittedName>
</protein>
<gene>
    <name evidence="1" type="ORF">B0T21DRAFT_382059</name>
</gene>
<name>A0AA40EN95_9PEZI</name>